<dbReference type="RefSeq" id="WP_089710305.1">
    <property type="nucleotide sequence ID" value="NZ_FMAR01000003.1"/>
</dbReference>
<gene>
    <name evidence="3" type="ORF">GA0116948_103293</name>
</gene>
<dbReference type="STRING" id="1335309.GA0116948_103293"/>
<dbReference type="EMBL" id="FMAR01000003">
    <property type="protein sequence ID" value="SCC11388.1"/>
    <property type="molecule type" value="Genomic_DNA"/>
</dbReference>
<dbReference type="Proteomes" id="UP000242818">
    <property type="component" value="Unassembled WGS sequence"/>
</dbReference>
<dbReference type="PROSITE" id="PS51257">
    <property type="entry name" value="PROKAR_LIPOPROTEIN"/>
    <property type="match status" value="1"/>
</dbReference>
<dbReference type="SFLD" id="SFLDS00003">
    <property type="entry name" value="Haloacid_Dehalogenase"/>
    <property type="match status" value="1"/>
</dbReference>
<evidence type="ECO:0000313" key="3">
    <source>
        <dbReference type="EMBL" id="SCC11388.1"/>
    </source>
</evidence>
<name>A0A1C4BX71_9BACT</name>
<feature type="signal peptide" evidence="2">
    <location>
        <begin position="1"/>
        <end position="23"/>
    </location>
</feature>
<dbReference type="InterPro" id="IPR023214">
    <property type="entry name" value="HAD_sf"/>
</dbReference>
<dbReference type="PANTHER" id="PTHR31284">
    <property type="entry name" value="ACID PHOSPHATASE-LIKE PROTEIN"/>
    <property type="match status" value="1"/>
</dbReference>
<dbReference type="Gene3D" id="3.40.50.1000">
    <property type="entry name" value="HAD superfamily/HAD-like"/>
    <property type="match status" value="1"/>
</dbReference>
<dbReference type="NCBIfam" id="TIGR01533">
    <property type="entry name" value="lipo_e_P4"/>
    <property type="match status" value="1"/>
</dbReference>
<dbReference type="SFLD" id="SFLDG01125">
    <property type="entry name" value="C1.1:_Acid_Phosphatase_Like"/>
    <property type="match status" value="1"/>
</dbReference>
<dbReference type="PANTHER" id="PTHR31284:SF10">
    <property type="entry name" value="ACID PHOSPHATASE-LIKE PROTEIN"/>
    <property type="match status" value="1"/>
</dbReference>
<dbReference type="SUPFAM" id="SSF56784">
    <property type="entry name" value="HAD-like"/>
    <property type="match status" value="1"/>
</dbReference>
<dbReference type="InterPro" id="IPR006423">
    <property type="entry name" value="Lipo_e_P4"/>
</dbReference>
<dbReference type="OrthoDB" id="395856at2"/>
<dbReference type="InterPro" id="IPR005519">
    <property type="entry name" value="Acid_phosphat_B-like"/>
</dbReference>
<keyword evidence="4" id="KW-1185">Reference proteome</keyword>
<reference evidence="3 4" key="1">
    <citation type="submission" date="2016-08" db="EMBL/GenBank/DDBJ databases">
        <authorList>
            <person name="Seilhamer J.J."/>
        </authorList>
    </citation>
    <scope>NUCLEOTIDE SEQUENCE [LARGE SCALE GENOMIC DNA]</scope>
    <source>
        <strain evidence="3 4">A37T2</strain>
    </source>
</reference>
<evidence type="ECO:0000256" key="1">
    <source>
        <dbReference type="ARBA" id="ARBA00022729"/>
    </source>
</evidence>
<evidence type="ECO:0000256" key="2">
    <source>
        <dbReference type="SAM" id="SignalP"/>
    </source>
</evidence>
<dbReference type="CDD" id="cd07534">
    <property type="entry name" value="HAD_CAP"/>
    <property type="match status" value="1"/>
</dbReference>
<dbReference type="InterPro" id="IPR036412">
    <property type="entry name" value="HAD-like_sf"/>
</dbReference>
<feature type="chain" id="PRO_5008689533" evidence="2">
    <location>
        <begin position="24"/>
        <end position="274"/>
    </location>
</feature>
<proteinExistence type="predicted"/>
<keyword evidence="3" id="KW-0449">Lipoprotein</keyword>
<sequence length="274" mass="30661">MFKNRFFVYLFLGTAVACHPAHQVTTTPKIATTPPVTIFQPYGPAWAALWQQQAAEYKALCLQAYQLAAWRVDQDLLQSHSKPLAIVTDIDETILDNSPNTVHQALQGKGFNEKDWEEWTAKATADTVPGALTFFKYAAAKGIDIFYISNRSEAERSGTLQNLQRWNFPQATGDHLVLRGTASSKEGRREAVASTHEIILLVGDNLGDFSAAFENQLPDARTHAVQNAAADFGKRFIILPNVMYGDWEPSLYHYKRGLSILQKDAILRSSLRNY</sequence>
<accession>A0A1C4BX71</accession>
<organism evidence="3 4">
    <name type="scientific">Chitinophaga costaii</name>
    <dbReference type="NCBI Taxonomy" id="1335309"/>
    <lineage>
        <taxon>Bacteria</taxon>
        <taxon>Pseudomonadati</taxon>
        <taxon>Bacteroidota</taxon>
        <taxon>Chitinophagia</taxon>
        <taxon>Chitinophagales</taxon>
        <taxon>Chitinophagaceae</taxon>
        <taxon>Chitinophaga</taxon>
    </lineage>
</organism>
<dbReference type="GO" id="GO:0009279">
    <property type="term" value="C:cell outer membrane"/>
    <property type="evidence" value="ECO:0007669"/>
    <property type="project" value="InterPro"/>
</dbReference>
<dbReference type="PIRSF" id="PIRSF019271">
    <property type="entry name" value="Acid_Ptase_C"/>
    <property type="match status" value="1"/>
</dbReference>
<keyword evidence="1 2" id="KW-0732">Signal</keyword>
<protein>
    <submittedName>
        <fullName evidence="3">5'-nucleotidase, lipoprotein e(P4) family</fullName>
    </submittedName>
</protein>
<evidence type="ECO:0000313" key="4">
    <source>
        <dbReference type="Proteomes" id="UP000242818"/>
    </source>
</evidence>
<dbReference type="Pfam" id="PF03767">
    <property type="entry name" value="Acid_phosphat_B"/>
    <property type="match status" value="1"/>
</dbReference>
<dbReference type="AlphaFoldDB" id="A0A1C4BX71"/>